<evidence type="ECO:0000313" key="6">
    <source>
        <dbReference type="Proteomes" id="UP000249873"/>
    </source>
</evidence>
<name>A0A2Z4GE90_9BACT</name>
<dbReference type="KEGG" id="als:DJ013_13700"/>
<keyword evidence="3" id="KW-0472">Membrane</keyword>
<proteinExistence type="predicted"/>
<dbReference type="EMBL" id="CP029480">
    <property type="protein sequence ID" value="AWV99163.1"/>
    <property type="molecule type" value="Genomic_DNA"/>
</dbReference>
<dbReference type="CDD" id="cd10917">
    <property type="entry name" value="CE4_NodB_like_6s_7s"/>
    <property type="match status" value="1"/>
</dbReference>
<dbReference type="GO" id="GO:0046872">
    <property type="term" value="F:metal ion binding"/>
    <property type="evidence" value="ECO:0007669"/>
    <property type="project" value="UniProtKB-KW"/>
</dbReference>
<dbReference type="Pfam" id="PF01522">
    <property type="entry name" value="Polysacc_deac_1"/>
    <property type="match status" value="1"/>
</dbReference>
<dbReference type="InterPro" id="IPR002509">
    <property type="entry name" value="NODB_dom"/>
</dbReference>
<protein>
    <submittedName>
        <fullName evidence="5">Polysaccharide deacetylase family protein</fullName>
    </submittedName>
</protein>
<dbReference type="InterPro" id="IPR050248">
    <property type="entry name" value="Polysacc_deacetylase_ArnD"/>
</dbReference>
<evidence type="ECO:0000256" key="1">
    <source>
        <dbReference type="ARBA" id="ARBA00022723"/>
    </source>
</evidence>
<dbReference type="Proteomes" id="UP000249873">
    <property type="component" value="Chromosome"/>
</dbReference>
<keyword evidence="1" id="KW-0479">Metal-binding</keyword>
<keyword evidence="6" id="KW-1185">Reference proteome</keyword>
<dbReference type="GO" id="GO:0005975">
    <property type="term" value="P:carbohydrate metabolic process"/>
    <property type="evidence" value="ECO:0007669"/>
    <property type="project" value="InterPro"/>
</dbReference>
<dbReference type="PANTHER" id="PTHR10587">
    <property type="entry name" value="GLYCOSYL TRANSFERASE-RELATED"/>
    <property type="match status" value="1"/>
</dbReference>
<keyword evidence="3" id="KW-1133">Transmembrane helix</keyword>
<sequence>MLSLGFKFYRAFFLVLTGLLLVLHFYTGLAWIWAVLPLFLFGGMIAWGSSNISSQFFMKTYCKGDASKKQIALTFDDGPHAEVTPLILETLKKYGVKATFFVIGKNIPENPRVIDKIHSEGHLIGNHSFSHANTFAFKSVKIVKNELKHTNLLVAGITGKEPAFFRPPFGVTSPRIAQAANKLGFKTIGWSIRSLDTTSDSAEKITKRVLSQIKGGEIILLHDTFLKTREVLENILIYCQNQNVEIVPLDKMLAEKAYVKKN</sequence>
<evidence type="ECO:0000259" key="4">
    <source>
        <dbReference type="PROSITE" id="PS51677"/>
    </source>
</evidence>
<keyword evidence="3" id="KW-0812">Transmembrane</keyword>
<dbReference type="SUPFAM" id="SSF88713">
    <property type="entry name" value="Glycoside hydrolase/deacetylase"/>
    <property type="match status" value="1"/>
</dbReference>
<evidence type="ECO:0000256" key="2">
    <source>
        <dbReference type="ARBA" id="ARBA00022801"/>
    </source>
</evidence>
<dbReference type="PROSITE" id="PS51677">
    <property type="entry name" value="NODB"/>
    <property type="match status" value="1"/>
</dbReference>
<feature type="domain" description="NodB homology" evidence="4">
    <location>
        <begin position="69"/>
        <end position="247"/>
    </location>
</feature>
<dbReference type="GO" id="GO:0016810">
    <property type="term" value="F:hydrolase activity, acting on carbon-nitrogen (but not peptide) bonds"/>
    <property type="evidence" value="ECO:0007669"/>
    <property type="project" value="InterPro"/>
</dbReference>
<evidence type="ECO:0000313" key="5">
    <source>
        <dbReference type="EMBL" id="AWV99163.1"/>
    </source>
</evidence>
<dbReference type="Gene3D" id="3.20.20.370">
    <property type="entry name" value="Glycoside hydrolase/deacetylase"/>
    <property type="match status" value="1"/>
</dbReference>
<dbReference type="GO" id="GO:0016020">
    <property type="term" value="C:membrane"/>
    <property type="evidence" value="ECO:0007669"/>
    <property type="project" value="TreeGrafter"/>
</dbReference>
<feature type="transmembrane region" description="Helical" evidence="3">
    <location>
        <begin position="7"/>
        <end position="25"/>
    </location>
</feature>
<dbReference type="PANTHER" id="PTHR10587:SF133">
    <property type="entry name" value="CHITIN DEACETYLASE 1-RELATED"/>
    <property type="match status" value="1"/>
</dbReference>
<dbReference type="AlphaFoldDB" id="A0A2Z4GE90"/>
<dbReference type="InterPro" id="IPR011330">
    <property type="entry name" value="Glyco_hydro/deAcase_b/a-brl"/>
</dbReference>
<keyword evidence="2" id="KW-0378">Hydrolase</keyword>
<dbReference type="RefSeq" id="WP_111372356.1">
    <property type="nucleotide sequence ID" value="NZ_CP029480.1"/>
</dbReference>
<reference evidence="5 6" key="1">
    <citation type="submission" date="2018-05" db="EMBL/GenBank/DDBJ databases">
        <title>Complete genome sequence of Arcticibacterium luteifluviistationis SM1504T, a cytophagaceae bacterium isolated from Arctic surface seawater.</title>
        <authorList>
            <person name="Li Y."/>
            <person name="Qin Q.-L."/>
        </authorList>
    </citation>
    <scope>NUCLEOTIDE SEQUENCE [LARGE SCALE GENOMIC DNA]</scope>
    <source>
        <strain evidence="5 6">SM1504</strain>
    </source>
</reference>
<accession>A0A2Z4GE90</accession>
<gene>
    <name evidence="5" type="ORF">DJ013_13700</name>
</gene>
<organism evidence="5 6">
    <name type="scientific">Arcticibacterium luteifluviistationis</name>
    <dbReference type="NCBI Taxonomy" id="1784714"/>
    <lineage>
        <taxon>Bacteria</taxon>
        <taxon>Pseudomonadati</taxon>
        <taxon>Bacteroidota</taxon>
        <taxon>Cytophagia</taxon>
        <taxon>Cytophagales</taxon>
        <taxon>Leadbetterellaceae</taxon>
        <taxon>Arcticibacterium</taxon>
    </lineage>
</organism>
<evidence type="ECO:0000256" key="3">
    <source>
        <dbReference type="SAM" id="Phobius"/>
    </source>
</evidence>
<dbReference type="OrthoDB" id="9812065at2"/>